<dbReference type="Proteomes" id="UP000001555">
    <property type="component" value="Unassembled WGS sequence"/>
</dbReference>
<evidence type="ECO:0000256" key="1">
    <source>
        <dbReference type="SAM" id="MobiDB-lite"/>
    </source>
</evidence>
<accession>B7Q6X5</accession>
<reference evidence="2 4" key="1">
    <citation type="submission" date="2008-03" db="EMBL/GenBank/DDBJ databases">
        <title>Annotation of Ixodes scapularis.</title>
        <authorList>
            <consortium name="Ixodes scapularis Genome Project Consortium"/>
            <person name="Caler E."/>
            <person name="Hannick L.I."/>
            <person name="Bidwell S."/>
            <person name="Joardar V."/>
            <person name="Thiagarajan M."/>
            <person name="Amedeo P."/>
            <person name="Galinsky K.J."/>
            <person name="Schobel S."/>
            <person name="Inman J."/>
            <person name="Hostetler J."/>
            <person name="Miller J."/>
            <person name="Hammond M."/>
            <person name="Megy K."/>
            <person name="Lawson D."/>
            <person name="Kodira C."/>
            <person name="Sutton G."/>
            <person name="Meyer J."/>
            <person name="Hill C.A."/>
            <person name="Birren B."/>
            <person name="Nene V."/>
            <person name="Collins F."/>
            <person name="Alarcon-Chaidez F."/>
            <person name="Wikel S."/>
            <person name="Strausberg R."/>
        </authorList>
    </citation>
    <scope>NUCLEOTIDE SEQUENCE [LARGE SCALE GENOMIC DNA]</scope>
    <source>
        <strain evidence="4">Wikel</strain>
        <strain evidence="2">Wikel colony</strain>
    </source>
</reference>
<dbReference type="HOGENOM" id="CLU_2099564_0_0_1"/>
<gene>
    <name evidence="2" type="ORF">IscW_ISCW021091</name>
</gene>
<dbReference type="EnsemblMetazoa" id="ISCW021091-RA">
    <property type="protein sequence ID" value="ISCW021091-PA"/>
    <property type="gene ID" value="ISCW021091"/>
</dbReference>
<sequence>MRGARGASTPQASEADPSRPELPGGARATFGGAMLNAISRLRPGSPSSSGQSSPEPAPAPTGRHKQLIRRVLQTGPLRGSKKAAQTQHKDSVSAGGHCWPPFPTFFKGNASREAVE</sequence>
<dbReference type="AlphaFoldDB" id="B7Q6X5"/>
<organism>
    <name type="scientific">Ixodes scapularis</name>
    <name type="common">Black-legged tick</name>
    <name type="synonym">Deer tick</name>
    <dbReference type="NCBI Taxonomy" id="6945"/>
    <lineage>
        <taxon>Eukaryota</taxon>
        <taxon>Metazoa</taxon>
        <taxon>Ecdysozoa</taxon>
        <taxon>Arthropoda</taxon>
        <taxon>Chelicerata</taxon>
        <taxon>Arachnida</taxon>
        <taxon>Acari</taxon>
        <taxon>Parasitiformes</taxon>
        <taxon>Ixodida</taxon>
        <taxon>Ixodoidea</taxon>
        <taxon>Ixodidae</taxon>
        <taxon>Ixodinae</taxon>
        <taxon>Ixodes</taxon>
    </lineage>
</organism>
<dbReference type="PaxDb" id="6945-B7Q6X5"/>
<dbReference type="InParanoid" id="B7Q6X5"/>
<feature type="region of interest" description="Disordered" evidence="1">
    <location>
        <begin position="1"/>
        <end position="116"/>
    </location>
</feature>
<dbReference type="VEuPathDB" id="VectorBase:ISCI021091"/>
<dbReference type="VEuPathDB" id="VectorBase:ISCW021091"/>
<protein>
    <submittedName>
        <fullName evidence="2 3">Uncharacterized protein</fullName>
    </submittedName>
</protein>
<name>B7Q6X5_IXOSC</name>
<keyword evidence="4" id="KW-1185">Reference proteome</keyword>
<dbReference type="EMBL" id="DS870672">
    <property type="protein sequence ID" value="EEC14597.1"/>
    <property type="molecule type" value="Genomic_DNA"/>
</dbReference>
<feature type="compositionally biased region" description="Low complexity" evidence="1">
    <location>
        <begin position="43"/>
        <end position="54"/>
    </location>
</feature>
<reference evidence="3" key="2">
    <citation type="submission" date="2020-05" db="UniProtKB">
        <authorList>
            <consortium name="EnsemblMetazoa"/>
        </authorList>
    </citation>
    <scope>IDENTIFICATION</scope>
    <source>
        <strain evidence="3">wikel</strain>
    </source>
</reference>
<evidence type="ECO:0000313" key="3">
    <source>
        <dbReference type="EnsemblMetazoa" id="ISCW021091-PA"/>
    </source>
</evidence>
<proteinExistence type="predicted"/>
<evidence type="ECO:0000313" key="2">
    <source>
        <dbReference type="EMBL" id="EEC14597.1"/>
    </source>
</evidence>
<evidence type="ECO:0000313" key="4">
    <source>
        <dbReference type="Proteomes" id="UP000001555"/>
    </source>
</evidence>
<dbReference type="EMBL" id="ABJB010064442">
    <property type="status" value="NOT_ANNOTATED_CDS"/>
    <property type="molecule type" value="Genomic_DNA"/>
</dbReference>